<dbReference type="OrthoDB" id="10538885at2759"/>
<evidence type="ECO:0000256" key="1">
    <source>
        <dbReference type="SAM" id="Phobius"/>
    </source>
</evidence>
<dbReference type="GeneID" id="24922447"/>
<dbReference type="InParanoid" id="D8M0L4"/>
<dbReference type="RefSeq" id="XP_012895651.1">
    <property type="nucleotide sequence ID" value="XM_013040197.1"/>
</dbReference>
<feature type="transmembrane region" description="Helical" evidence="1">
    <location>
        <begin position="5"/>
        <end position="23"/>
    </location>
</feature>
<feature type="transmembrane region" description="Helical" evidence="1">
    <location>
        <begin position="123"/>
        <end position="144"/>
    </location>
</feature>
<accession>D8M0L4</accession>
<dbReference type="InterPro" id="IPR049713">
    <property type="entry name" value="Pr6Pr-like"/>
</dbReference>
<protein>
    <submittedName>
        <fullName evidence="2">Uncharacterized protein</fullName>
    </submittedName>
</protein>
<gene>
    <name evidence="2" type="ORF">GSBLH_T00006322001</name>
</gene>
<reference evidence="2" key="1">
    <citation type="submission" date="2010-02" db="EMBL/GenBank/DDBJ databases">
        <title>Sequencing and annotation of the Blastocystis hominis genome.</title>
        <authorList>
            <person name="Wincker P."/>
        </authorList>
    </citation>
    <scope>NUCLEOTIDE SEQUENCE</scope>
    <source>
        <strain evidence="2">Singapore isolate B</strain>
    </source>
</reference>
<feature type="transmembrane region" description="Helical" evidence="1">
    <location>
        <begin position="92"/>
        <end position="111"/>
    </location>
</feature>
<dbReference type="AlphaFoldDB" id="D8M0L4"/>
<keyword evidence="1" id="KW-1133">Transmembrane helix</keyword>
<evidence type="ECO:0000313" key="2">
    <source>
        <dbReference type="EMBL" id="CBK21603.2"/>
    </source>
</evidence>
<feature type="transmembrane region" description="Helical" evidence="1">
    <location>
        <begin position="35"/>
        <end position="58"/>
    </location>
</feature>
<dbReference type="NCBIfam" id="NF038065">
    <property type="entry name" value="Pr6Pr"/>
    <property type="match status" value="1"/>
</dbReference>
<keyword evidence="1" id="KW-0812">Transmembrane</keyword>
<feature type="transmembrane region" description="Helical" evidence="1">
    <location>
        <begin position="153"/>
        <end position="176"/>
    </location>
</feature>
<organism evidence="2">
    <name type="scientific">Blastocystis hominis</name>
    <dbReference type="NCBI Taxonomy" id="12968"/>
    <lineage>
        <taxon>Eukaryota</taxon>
        <taxon>Sar</taxon>
        <taxon>Stramenopiles</taxon>
        <taxon>Bigyra</taxon>
        <taxon>Opalozoa</taxon>
        <taxon>Opalinata</taxon>
        <taxon>Blastocystidae</taxon>
        <taxon>Blastocystis</taxon>
    </lineage>
</organism>
<evidence type="ECO:0000313" key="3">
    <source>
        <dbReference type="Proteomes" id="UP000008312"/>
    </source>
</evidence>
<dbReference type="Proteomes" id="UP000008312">
    <property type="component" value="Unassembled WGS sequence"/>
</dbReference>
<name>D8M0L4_BLAHO</name>
<keyword evidence="1" id="KW-0472">Membrane</keyword>
<keyword evidence="3" id="KW-1185">Reference proteome</keyword>
<dbReference type="EMBL" id="FN668643">
    <property type="protein sequence ID" value="CBK21603.2"/>
    <property type="molecule type" value="Genomic_DNA"/>
</dbReference>
<sequence>MGRLFWFYVVCILSIPMFTYEIINTFVDENYRNFQFFTVITNFLTWLYFIMKGIYVLYKYCKQDKKKNNLGDDQSAILLCPTDKMGIFLDGYSIFTTINMLLVCAVFWAMLAATTTWGWTWKSVFSVFDHLVVPVTKLIDFIFFSPLNTSNKVIYTSCILYPLLYYIEATLYGIFSSSHWYPYWFMNPSRISYLEIVLYFLGLLVVFLLVIFAFTKIISVIKKKRAILPFLRYLLVFKSHSTRNTRFEE</sequence>
<proteinExistence type="predicted"/>
<feature type="transmembrane region" description="Helical" evidence="1">
    <location>
        <begin position="196"/>
        <end position="215"/>
    </location>
</feature>